<dbReference type="PANTHER" id="PTHR33619:SF3">
    <property type="entry name" value="POLYSACCHARIDE EXPORT PROTEIN GFCE-RELATED"/>
    <property type="match status" value="1"/>
</dbReference>
<sequence>MKTRSVSGIESIFSQGGRLVLWVLAVGLLIATTLPAMAQTYRLAPGDRILVQIIVLNNQSYVGTVDTAGDLRLPYLGTHQAANKTLDELAQEIALSVAGRQIQSVRDGVTSVIVLDEKDIFLDIETYRPVTVVGAVASPGRVDFVPGLSARAAIGSAGGTALAGQTERVDQLANFRTRQAELRETEAWLAAELWRMDVLLSGASSSSPIEGDFQIAADRLDEKDIEGLRELIDGARGALEREQQDNEAKLALTQKRVTFLETALEQFTTASEIEEERLQDILQLSDRGLVTANALDNAREGALNASSRLLTTQADLAAAERELQSLVIEKQGLQEDFDQTLRDERARFERDFDEAKARLNSLNRELALGTLTDDDEVLAELTFLLHRQTRGGEVTIEILPSELLKPGDVIEVLVSYN</sequence>
<dbReference type="PANTHER" id="PTHR33619">
    <property type="entry name" value="POLYSACCHARIDE EXPORT PROTEIN GFCE-RELATED"/>
    <property type="match status" value="1"/>
</dbReference>
<evidence type="ECO:0000313" key="5">
    <source>
        <dbReference type="Proteomes" id="UP001318682"/>
    </source>
</evidence>
<evidence type="ECO:0000313" key="4">
    <source>
        <dbReference type="EMBL" id="WVX51347.1"/>
    </source>
</evidence>
<proteinExistence type="predicted"/>
<dbReference type="InterPro" id="IPR003715">
    <property type="entry name" value="Poly_export_N"/>
</dbReference>
<dbReference type="RefSeq" id="WP_187428521.1">
    <property type="nucleotide sequence ID" value="NZ_CP143423.1"/>
</dbReference>
<keyword evidence="2" id="KW-0175">Coiled coil</keyword>
<keyword evidence="1" id="KW-0732">Signal</keyword>
<dbReference type="InterPro" id="IPR049712">
    <property type="entry name" value="Poly_export"/>
</dbReference>
<evidence type="ECO:0000256" key="2">
    <source>
        <dbReference type="SAM" id="Coils"/>
    </source>
</evidence>
<feature type="domain" description="Polysaccharide export protein N-terminal" evidence="3">
    <location>
        <begin position="38"/>
        <end position="99"/>
    </location>
</feature>
<dbReference type="Proteomes" id="UP001318682">
    <property type="component" value="Chromosome"/>
</dbReference>
<dbReference type="Pfam" id="PF02563">
    <property type="entry name" value="Poly_export"/>
    <property type="match status" value="1"/>
</dbReference>
<gene>
    <name evidence="4" type="ORF">ROLI_044480</name>
</gene>
<organism evidence="4 5">
    <name type="scientific">Roseobacter fucihabitans</name>
    <dbReference type="NCBI Taxonomy" id="1537242"/>
    <lineage>
        <taxon>Bacteria</taxon>
        <taxon>Pseudomonadati</taxon>
        <taxon>Pseudomonadota</taxon>
        <taxon>Alphaproteobacteria</taxon>
        <taxon>Rhodobacterales</taxon>
        <taxon>Roseobacteraceae</taxon>
        <taxon>Roseobacter</taxon>
    </lineage>
</organism>
<accession>A0ABZ2BZT2</accession>
<name>A0ABZ2BZT2_9RHOB</name>
<evidence type="ECO:0000259" key="3">
    <source>
        <dbReference type="Pfam" id="PF02563"/>
    </source>
</evidence>
<feature type="coiled-coil region" evidence="2">
    <location>
        <begin position="309"/>
        <end position="365"/>
    </location>
</feature>
<dbReference type="EMBL" id="CP143423">
    <property type="protein sequence ID" value="WVX51347.1"/>
    <property type="molecule type" value="Genomic_DNA"/>
</dbReference>
<keyword evidence="5" id="KW-1185">Reference proteome</keyword>
<evidence type="ECO:0000256" key="1">
    <source>
        <dbReference type="ARBA" id="ARBA00022729"/>
    </source>
</evidence>
<reference evidence="5" key="1">
    <citation type="submission" date="2024-01" db="EMBL/GenBank/DDBJ databases">
        <title>Roseobacter fucihabitans sp. nov., isolated from the brown alga Fucus spiralis.</title>
        <authorList>
            <person name="Hahnke S."/>
            <person name="Berger M."/>
            <person name="Schlingloff A."/>
            <person name="Athale I."/>
            <person name="Neumann-Schaal M."/>
            <person name="Adenaya A."/>
            <person name="Poehlein A."/>
            <person name="Daniel R."/>
            <person name="Pertersen J."/>
            <person name="Brinkhoff T."/>
        </authorList>
    </citation>
    <scope>NUCLEOTIDE SEQUENCE [LARGE SCALE GENOMIC DNA]</scope>
    <source>
        <strain evidence="5">B14</strain>
    </source>
</reference>
<protein>
    <recommendedName>
        <fullName evidence="3">Polysaccharide export protein N-terminal domain-containing protein</fullName>
    </recommendedName>
</protein>